<keyword evidence="3" id="KW-1185">Reference proteome</keyword>
<evidence type="ECO:0000313" key="2">
    <source>
        <dbReference type="EMBL" id="KAH0456245.1"/>
    </source>
</evidence>
<evidence type="ECO:0000313" key="3">
    <source>
        <dbReference type="Proteomes" id="UP000775213"/>
    </source>
</evidence>
<dbReference type="PANTHER" id="PTHR15204:SF0">
    <property type="entry name" value="LARGE PROLINE-RICH PROTEIN BAG6"/>
    <property type="match status" value="1"/>
</dbReference>
<dbReference type="PANTHER" id="PTHR15204">
    <property type="entry name" value="LARGE PROLINE-RICH PROTEIN BAG6"/>
    <property type="match status" value="1"/>
</dbReference>
<accession>A0AAV7GKG1</accession>
<dbReference type="GO" id="GO:0031593">
    <property type="term" value="F:polyubiquitin modification-dependent protein binding"/>
    <property type="evidence" value="ECO:0007669"/>
    <property type="project" value="TreeGrafter"/>
</dbReference>
<dbReference type="AlphaFoldDB" id="A0AAV7GKG1"/>
<proteinExistence type="predicted"/>
<dbReference type="Proteomes" id="UP000775213">
    <property type="component" value="Unassembled WGS sequence"/>
</dbReference>
<gene>
    <name evidence="2" type="ORF">IEQ34_014152</name>
</gene>
<feature type="region of interest" description="Disordered" evidence="1">
    <location>
        <begin position="80"/>
        <end position="123"/>
    </location>
</feature>
<organism evidence="2 3">
    <name type="scientific">Dendrobium chrysotoxum</name>
    <name type="common">Orchid</name>
    <dbReference type="NCBI Taxonomy" id="161865"/>
    <lineage>
        <taxon>Eukaryota</taxon>
        <taxon>Viridiplantae</taxon>
        <taxon>Streptophyta</taxon>
        <taxon>Embryophyta</taxon>
        <taxon>Tracheophyta</taxon>
        <taxon>Spermatophyta</taxon>
        <taxon>Magnoliopsida</taxon>
        <taxon>Liliopsida</taxon>
        <taxon>Asparagales</taxon>
        <taxon>Orchidaceae</taxon>
        <taxon>Epidendroideae</taxon>
        <taxon>Malaxideae</taxon>
        <taxon>Dendrobiinae</taxon>
        <taxon>Dendrobium</taxon>
    </lineage>
</organism>
<dbReference type="GO" id="GO:0036503">
    <property type="term" value="P:ERAD pathway"/>
    <property type="evidence" value="ECO:0007669"/>
    <property type="project" value="TreeGrafter"/>
</dbReference>
<feature type="compositionally biased region" description="Polar residues" evidence="1">
    <location>
        <begin position="110"/>
        <end position="123"/>
    </location>
</feature>
<name>A0AAV7GKG1_DENCH</name>
<dbReference type="GO" id="GO:0071818">
    <property type="term" value="C:BAT3 complex"/>
    <property type="evidence" value="ECO:0007669"/>
    <property type="project" value="TreeGrafter"/>
</dbReference>
<dbReference type="GO" id="GO:0051787">
    <property type="term" value="F:misfolded protein binding"/>
    <property type="evidence" value="ECO:0007669"/>
    <property type="project" value="TreeGrafter"/>
</dbReference>
<feature type="compositionally biased region" description="Low complexity" evidence="1">
    <location>
        <begin position="91"/>
        <end position="104"/>
    </location>
</feature>
<feature type="compositionally biased region" description="Polar residues" evidence="1">
    <location>
        <begin position="344"/>
        <end position="360"/>
    </location>
</feature>
<dbReference type="EMBL" id="JAGFBR010000013">
    <property type="protein sequence ID" value="KAH0456245.1"/>
    <property type="molecule type" value="Genomic_DNA"/>
</dbReference>
<evidence type="ECO:0000256" key="1">
    <source>
        <dbReference type="SAM" id="MobiDB-lite"/>
    </source>
</evidence>
<feature type="region of interest" description="Disordered" evidence="1">
    <location>
        <begin position="344"/>
        <end position="363"/>
    </location>
</feature>
<protein>
    <submittedName>
        <fullName evidence="2">Uncharacterized protein</fullName>
    </submittedName>
</protein>
<sequence length="463" mass="51513">MSSSPSRISTSGFFLPLDGFGFPPMPWPSMVSLTSDVAGFVFISISFFNISSTTVNFPSNLSFTPFTILDLTDGDTMHLAERQPVESRPISSTDAADTSRSSSRQGAGAESSQNPSRTRSTDSVNVGLIYQNQPISSLTFVDSPWPISNEHELFPGTLMTIFDFIDRLNGEFQSCCNSLNNDQIQLLSLSNEQHELLSRNRVTETLPALESLSIILRRTVQLLRENATTALSNLSTHLLRIDSSDDQVLRGQTQFGATQLGLAMQHLGAMFLELGRASMFLRIGRRPGDSFVDAERPVYISPTGPNPIMVEQFPHRSVHPYGLHRPVHYRREESVQVVSASQISGSALRTGTPSGSNSVPTLEGQATACRTQSDLGNDGKSLSDLDVSRQVEQQVDLGQTVERTAREPRNLFGEFLEDTVNQYGEQNVYEDIVELSNVQFANEFMEFFRRYIRRRQASESYYH</sequence>
<reference evidence="2 3" key="1">
    <citation type="journal article" date="2021" name="Hortic Res">
        <title>Chromosome-scale assembly of the Dendrobium chrysotoxum genome enhances the understanding of orchid evolution.</title>
        <authorList>
            <person name="Zhang Y."/>
            <person name="Zhang G.Q."/>
            <person name="Zhang D."/>
            <person name="Liu X.D."/>
            <person name="Xu X.Y."/>
            <person name="Sun W.H."/>
            <person name="Yu X."/>
            <person name="Zhu X."/>
            <person name="Wang Z.W."/>
            <person name="Zhao X."/>
            <person name="Zhong W.Y."/>
            <person name="Chen H."/>
            <person name="Yin W.L."/>
            <person name="Huang T."/>
            <person name="Niu S.C."/>
            <person name="Liu Z.J."/>
        </authorList>
    </citation>
    <scope>NUCLEOTIDE SEQUENCE [LARGE SCALE GENOMIC DNA]</scope>
    <source>
        <strain evidence="2">Lindl</strain>
    </source>
</reference>
<comment type="caution">
    <text evidence="2">The sequence shown here is derived from an EMBL/GenBank/DDBJ whole genome shotgun (WGS) entry which is preliminary data.</text>
</comment>